<evidence type="ECO:0000313" key="1">
    <source>
        <dbReference type="EMBL" id="CDQ25375.1"/>
    </source>
</evidence>
<accession>A0A024P8W2</accession>
<name>A0A024P8W2_9BACI</name>
<organism evidence="1 2">
    <name type="scientific">Halobacillus karajensis</name>
    <dbReference type="NCBI Taxonomy" id="195088"/>
    <lineage>
        <taxon>Bacteria</taxon>
        <taxon>Bacillati</taxon>
        <taxon>Bacillota</taxon>
        <taxon>Bacilli</taxon>
        <taxon>Bacillales</taxon>
        <taxon>Bacillaceae</taxon>
        <taxon>Halobacillus</taxon>
    </lineage>
</organism>
<evidence type="ECO:0000313" key="2">
    <source>
        <dbReference type="Proteomes" id="UP000028868"/>
    </source>
</evidence>
<proteinExistence type="predicted"/>
<dbReference type="Proteomes" id="UP000028868">
    <property type="component" value="Unassembled WGS sequence"/>
</dbReference>
<keyword evidence="2" id="KW-1185">Reference proteome</keyword>
<reference evidence="2" key="1">
    <citation type="submission" date="2014-03" db="EMBL/GenBank/DDBJ databases">
        <authorList>
            <person name="Urmite Genomes U."/>
        </authorList>
    </citation>
    <scope>NUCLEOTIDE SEQUENCE [LARGE SCALE GENOMIC DNA]</scope>
    <source>
        <strain evidence="2">HD-03</strain>
    </source>
</reference>
<sequence length="68" mass="7713">MISYRMVGEFQRTSPEKIATSQRKASDFLFTISSYQLIVLNKSLYKNEGDGYKFSQKKTASSGSLFVC</sequence>
<comment type="caution">
    <text evidence="1">The sequence shown here is derived from an EMBL/GenBank/DDBJ whole genome shotgun (WGS) entry which is preliminary data.</text>
</comment>
<dbReference type="EMBL" id="CCDI010000005">
    <property type="protein sequence ID" value="CDQ25375.1"/>
    <property type="molecule type" value="Genomic_DNA"/>
</dbReference>
<gene>
    <name evidence="1" type="ORF">BN983_03706</name>
</gene>
<dbReference type="AlphaFoldDB" id="A0A024P8W2"/>
<protein>
    <submittedName>
        <fullName evidence="1">Uncharacterized protein</fullName>
    </submittedName>
</protein>
<reference evidence="1 2" key="2">
    <citation type="submission" date="2014-05" db="EMBL/GenBank/DDBJ databases">
        <title>Draft genome sequence of Halobacillus karajensis HK-03.</title>
        <authorList>
            <person name="Khelaifia S."/>
            <person name="Croce O."/>
            <person name="Lagier J.C."/>
            <person name="Raoult D."/>
        </authorList>
    </citation>
    <scope>NUCLEOTIDE SEQUENCE [LARGE SCALE GENOMIC DNA]</scope>
    <source>
        <strain evidence="1 2">HD-03</strain>
    </source>
</reference>